<reference evidence="1 2" key="1">
    <citation type="submission" date="2018-02" db="EMBL/GenBank/DDBJ databases">
        <title>The genomes of Aspergillus section Nigri reveals drivers in fungal speciation.</title>
        <authorList>
            <consortium name="DOE Joint Genome Institute"/>
            <person name="Vesth T.C."/>
            <person name="Nybo J."/>
            <person name="Theobald S."/>
            <person name="Brandl J."/>
            <person name="Frisvad J.C."/>
            <person name="Nielsen K.F."/>
            <person name="Lyhne E.K."/>
            <person name="Kogle M.E."/>
            <person name="Kuo A."/>
            <person name="Riley R."/>
            <person name="Clum A."/>
            <person name="Nolan M."/>
            <person name="Lipzen A."/>
            <person name="Salamov A."/>
            <person name="Henrissat B."/>
            <person name="Wiebenga A."/>
            <person name="De vries R.P."/>
            <person name="Grigoriev I.V."/>
            <person name="Mortensen U.H."/>
            <person name="Andersen M.R."/>
            <person name="Baker S.E."/>
        </authorList>
    </citation>
    <scope>NUCLEOTIDE SEQUENCE [LARGE SCALE GENOMIC DNA]</scope>
    <source>
        <strain evidence="1 2">CBS 121057</strain>
    </source>
</reference>
<dbReference type="AlphaFoldDB" id="A0A319EA72"/>
<dbReference type="STRING" id="1448318.A0A319EA72"/>
<evidence type="ECO:0000313" key="2">
    <source>
        <dbReference type="Proteomes" id="UP000248423"/>
    </source>
</evidence>
<name>A0A319EA72_ASPSB</name>
<dbReference type="OrthoDB" id="3945550at2759"/>
<dbReference type="VEuPathDB" id="FungiDB:BO78DRAFT_418145"/>
<dbReference type="SUPFAM" id="SSF52047">
    <property type="entry name" value="RNI-like"/>
    <property type="match status" value="1"/>
</dbReference>
<evidence type="ECO:0008006" key="3">
    <source>
        <dbReference type="Google" id="ProtNLM"/>
    </source>
</evidence>
<organism evidence="1 2">
    <name type="scientific">Aspergillus sclerotiicarbonarius (strain CBS 121057 / IBT 28362)</name>
    <dbReference type="NCBI Taxonomy" id="1448318"/>
    <lineage>
        <taxon>Eukaryota</taxon>
        <taxon>Fungi</taxon>
        <taxon>Dikarya</taxon>
        <taxon>Ascomycota</taxon>
        <taxon>Pezizomycotina</taxon>
        <taxon>Eurotiomycetes</taxon>
        <taxon>Eurotiomycetidae</taxon>
        <taxon>Eurotiales</taxon>
        <taxon>Aspergillaceae</taxon>
        <taxon>Aspergillus</taxon>
        <taxon>Aspergillus subgen. Circumdati</taxon>
    </lineage>
</organism>
<proteinExistence type="predicted"/>
<keyword evidence="2" id="KW-1185">Reference proteome</keyword>
<dbReference type="InterPro" id="IPR032675">
    <property type="entry name" value="LRR_dom_sf"/>
</dbReference>
<gene>
    <name evidence="1" type="ORF">BO78DRAFT_418145</name>
</gene>
<evidence type="ECO:0000313" key="1">
    <source>
        <dbReference type="EMBL" id="PYI06997.1"/>
    </source>
</evidence>
<sequence>MLTLDSLPVVVLRQIPQFVLESSWRDLSALSQTSQAWYDLAVPELYKNLRIKFRDLTSLQRDISELRADGNHGWRQKRLSVSGKKKDRANDFVIFKPPAAQNTFLEDSLSEFRDCYFSFLTWTSAYYRENDWEPIIALISRLKHLRVLNYAAMNMFPTCLHQAFGRFHPTCQLNIRINQSPSLDLPGLGRAHRFVSEGCHRDQPFDISILSTPTLHAFQAVYTLDRDSEDRPRWVHIDEPFRLLFMAPNLKHLIVDPRYGDDENPILKVKEEWQRFITKSRPSPVAVSLDTLTFIGEAYEPFEHILLNISTLVDLSTLRSLDIGVHSEPKMLTQAASMLVGLERLYIHMVPSARDYWDAPWDIEEMISAVQAFRPLRFLCLRGLLSFSSLDRILSHHSTLEGLSLEASYRQHVTPPPGKDHRYPISNGNHIRSVAKLCPRLEELRLPLQRTKGNAHECDLYRALGQLSRLHTVILDLDCDLRPTLTEELTSPRDRNEILPSPEYIRETLINATIDDTLVRDIFNLILSQQATRRLQRLRVDLMGPDFFKRELEHVLRQVSGTFLATRSGQHAVDVDEIGRVAWELWREDDIGQEGSIHIPKEIKDILEELWPLNSDRNRSKKWREMPLLVKSFPLADGVERDRN</sequence>
<dbReference type="Proteomes" id="UP000248423">
    <property type="component" value="Unassembled WGS sequence"/>
</dbReference>
<dbReference type="Gene3D" id="3.80.10.10">
    <property type="entry name" value="Ribonuclease Inhibitor"/>
    <property type="match status" value="1"/>
</dbReference>
<protein>
    <recommendedName>
        <fullName evidence="3">F-box domain-containing protein</fullName>
    </recommendedName>
</protein>
<dbReference type="EMBL" id="KZ826345">
    <property type="protein sequence ID" value="PYI06997.1"/>
    <property type="molecule type" value="Genomic_DNA"/>
</dbReference>
<accession>A0A319EA72</accession>